<dbReference type="EMBL" id="JBBPBM010002624">
    <property type="protein sequence ID" value="KAK8476001.1"/>
    <property type="molecule type" value="Genomic_DNA"/>
</dbReference>
<accession>A0ABR1Z8P0</accession>
<reference evidence="1 2" key="1">
    <citation type="journal article" date="2024" name="G3 (Bethesda)">
        <title>Genome assembly of Hibiscus sabdariffa L. provides insights into metabolisms of medicinal natural products.</title>
        <authorList>
            <person name="Kim T."/>
        </authorList>
    </citation>
    <scope>NUCLEOTIDE SEQUENCE [LARGE SCALE GENOMIC DNA]</scope>
    <source>
        <strain evidence="1">TK-2024</strain>
        <tissue evidence="1">Old leaves</tissue>
    </source>
</reference>
<name>A0ABR1Z8P0_9ROSI</name>
<gene>
    <name evidence="1" type="ORF">V6N12_013163</name>
</gene>
<sequence length="111" mass="12173">MGRVSSCFSAPSPEATKILIEKKNRTHTSNGNLCLSSYRSKLGHTKEGKEKEESKALQLLFRVGLSVVQRPPLETNCGGNLRKLDLQFPTSEASGNLSFFRQGRLASPPNP</sequence>
<evidence type="ECO:0000313" key="2">
    <source>
        <dbReference type="Proteomes" id="UP001472677"/>
    </source>
</evidence>
<dbReference type="Proteomes" id="UP001472677">
    <property type="component" value="Unassembled WGS sequence"/>
</dbReference>
<organism evidence="1 2">
    <name type="scientific">Hibiscus sabdariffa</name>
    <name type="common">roselle</name>
    <dbReference type="NCBI Taxonomy" id="183260"/>
    <lineage>
        <taxon>Eukaryota</taxon>
        <taxon>Viridiplantae</taxon>
        <taxon>Streptophyta</taxon>
        <taxon>Embryophyta</taxon>
        <taxon>Tracheophyta</taxon>
        <taxon>Spermatophyta</taxon>
        <taxon>Magnoliopsida</taxon>
        <taxon>eudicotyledons</taxon>
        <taxon>Gunneridae</taxon>
        <taxon>Pentapetalae</taxon>
        <taxon>rosids</taxon>
        <taxon>malvids</taxon>
        <taxon>Malvales</taxon>
        <taxon>Malvaceae</taxon>
        <taxon>Malvoideae</taxon>
        <taxon>Hibiscus</taxon>
    </lineage>
</organism>
<keyword evidence="2" id="KW-1185">Reference proteome</keyword>
<evidence type="ECO:0000313" key="1">
    <source>
        <dbReference type="EMBL" id="KAK8476001.1"/>
    </source>
</evidence>
<protein>
    <submittedName>
        <fullName evidence="1">Uncharacterized protein</fullName>
    </submittedName>
</protein>
<proteinExistence type="predicted"/>
<comment type="caution">
    <text evidence="1">The sequence shown here is derived from an EMBL/GenBank/DDBJ whole genome shotgun (WGS) entry which is preliminary data.</text>
</comment>